<reference evidence="2 3" key="1">
    <citation type="submission" date="2023-03" db="EMBL/GenBank/DDBJ databases">
        <title>Complete genome sequence of Tepidibacter sp. SWIR-1, isolated from a deep-sea hydrothermal vent.</title>
        <authorList>
            <person name="Li X."/>
        </authorList>
    </citation>
    <scope>NUCLEOTIDE SEQUENCE [LARGE SCALE GENOMIC DNA]</scope>
    <source>
        <strain evidence="2 3">SWIR-1</strain>
    </source>
</reference>
<gene>
    <name evidence="2" type="ORF">P4S50_04845</name>
</gene>
<sequence>MNENELKTDGQENSITSSSNKKKFTLKVNCIQKGKMIKANIPISRSSKSNK</sequence>
<evidence type="ECO:0000313" key="2">
    <source>
        <dbReference type="EMBL" id="WFD11408.1"/>
    </source>
</evidence>
<dbReference type="RefSeq" id="WP_277733452.1">
    <property type="nucleotide sequence ID" value="NZ_CP120733.1"/>
</dbReference>
<proteinExistence type="predicted"/>
<name>A0ABY8EEN3_9FIRM</name>
<evidence type="ECO:0000256" key="1">
    <source>
        <dbReference type="SAM" id="MobiDB-lite"/>
    </source>
</evidence>
<dbReference type="EMBL" id="CP120733">
    <property type="protein sequence ID" value="WFD11408.1"/>
    <property type="molecule type" value="Genomic_DNA"/>
</dbReference>
<feature type="compositionally biased region" description="Basic and acidic residues" evidence="1">
    <location>
        <begin position="1"/>
        <end position="10"/>
    </location>
</feature>
<protein>
    <submittedName>
        <fullName evidence="2">Uncharacterized protein</fullName>
    </submittedName>
</protein>
<accession>A0ABY8EEN3</accession>
<feature type="region of interest" description="Disordered" evidence="1">
    <location>
        <begin position="1"/>
        <end position="21"/>
    </location>
</feature>
<dbReference type="Proteomes" id="UP001222800">
    <property type="component" value="Chromosome"/>
</dbReference>
<keyword evidence="3" id="KW-1185">Reference proteome</keyword>
<organism evidence="2 3">
    <name type="scientific">Tepidibacter hydrothermalis</name>
    <dbReference type="NCBI Taxonomy" id="3036126"/>
    <lineage>
        <taxon>Bacteria</taxon>
        <taxon>Bacillati</taxon>
        <taxon>Bacillota</taxon>
        <taxon>Clostridia</taxon>
        <taxon>Peptostreptococcales</taxon>
        <taxon>Peptostreptococcaceae</taxon>
        <taxon>Tepidibacter</taxon>
    </lineage>
</organism>
<evidence type="ECO:0000313" key="3">
    <source>
        <dbReference type="Proteomes" id="UP001222800"/>
    </source>
</evidence>